<dbReference type="RefSeq" id="XP_033578699.1">
    <property type="nucleotide sequence ID" value="XM_033727278.1"/>
</dbReference>
<dbReference type="OrthoDB" id="3800401at2759"/>
<evidence type="ECO:0000313" key="4">
    <source>
        <dbReference type="Proteomes" id="UP000504636"/>
    </source>
</evidence>
<keyword evidence="1" id="KW-0479">Metal-binding</keyword>
<dbReference type="Pfam" id="PF13639">
    <property type="entry name" value="zf-RING_2"/>
    <property type="match status" value="1"/>
</dbReference>
<dbReference type="Proteomes" id="UP000504636">
    <property type="component" value="Unplaced"/>
</dbReference>
<reference evidence="5" key="3">
    <citation type="submission" date="2025-04" db="UniProtKB">
        <authorList>
            <consortium name="RefSeq"/>
        </authorList>
    </citation>
    <scope>IDENTIFICATION</scope>
    <source>
        <strain evidence="5">CBS 304.34</strain>
    </source>
</reference>
<accession>A0A6A6YUU1</accession>
<dbReference type="InterPro" id="IPR013083">
    <property type="entry name" value="Znf_RING/FYVE/PHD"/>
</dbReference>
<keyword evidence="1" id="KW-0862">Zinc</keyword>
<evidence type="ECO:0000256" key="1">
    <source>
        <dbReference type="PROSITE-ProRule" id="PRU00175"/>
    </source>
</evidence>
<reference evidence="3 5" key="1">
    <citation type="journal article" date="2020" name="Stud. Mycol.">
        <title>101 Dothideomycetes genomes: a test case for predicting lifestyles and emergence of pathogens.</title>
        <authorList>
            <person name="Haridas S."/>
            <person name="Albert R."/>
            <person name="Binder M."/>
            <person name="Bloem J."/>
            <person name="Labutti K."/>
            <person name="Salamov A."/>
            <person name="Andreopoulos B."/>
            <person name="Baker S."/>
            <person name="Barry K."/>
            <person name="Bills G."/>
            <person name="Bluhm B."/>
            <person name="Cannon C."/>
            <person name="Castanera R."/>
            <person name="Culley D."/>
            <person name="Daum C."/>
            <person name="Ezra D."/>
            <person name="Gonzalez J."/>
            <person name="Henrissat B."/>
            <person name="Kuo A."/>
            <person name="Liang C."/>
            <person name="Lipzen A."/>
            <person name="Lutzoni F."/>
            <person name="Magnuson J."/>
            <person name="Mondo S."/>
            <person name="Nolan M."/>
            <person name="Ohm R."/>
            <person name="Pangilinan J."/>
            <person name="Park H.-J."/>
            <person name="Ramirez L."/>
            <person name="Alfaro M."/>
            <person name="Sun H."/>
            <person name="Tritt A."/>
            <person name="Yoshinaga Y."/>
            <person name="Zwiers L.-H."/>
            <person name="Turgeon B."/>
            <person name="Goodwin S."/>
            <person name="Spatafora J."/>
            <person name="Crous P."/>
            <person name="Grigoriev I."/>
        </authorList>
    </citation>
    <scope>NUCLEOTIDE SEQUENCE</scope>
    <source>
        <strain evidence="3 5">CBS 304.34</strain>
    </source>
</reference>
<dbReference type="GeneID" id="54468171"/>
<dbReference type="SUPFAM" id="SSF57850">
    <property type="entry name" value="RING/U-box"/>
    <property type="match status" value="1"/>
</dbReference>
<protein>
    <recommendedName>
        <fullName evidence="2">RING-type domain-containing protein</fullName>
    </recommendedName>
</protein>
<sequence length="304" mass="34342">MPSADPHSERFIEALFAQPSDPFPVAMRFIGTKILHLTRNVPRTEWQHDSQQGYKYSRYSEAKSVFTTEYLRTHLPEQYCFLLDLAQEGTNDHWDEFFNEIVGLTVAIYTWKHNLCQAYVQPFKAPITVETSSQPVDVANLSPDDRECSICHESLVFAGAEPAVKTHCEHTMGRDCLNTWITSGAENASKCPICRQEFLSTNPPQRRPGRPTTNDDYSDIVAMFPAEARVQIAVVESCFAALGPLESITNECLLELQADQARSSTMNTLGARLHALKFHELIHHIMELLKELQLPSAMAGRFIL</sequence>
<dbReference type="AlphaFoldDB" id="A0A6A6YUU1"/>
<evidence type="ECO:0000313" key="5">
    <source>
        <dbReference type="RefSeq" id="XP_033578699.1"/>
    </source>
</evidence>
<keyword evidence="1" id="KW-0863">Zinc-finger</keyword>
<keyword evidence="4" id="KW-1185">Reference proteome</keyword>
<proteinExistence type="predicted"/>
<dbReference type="GO" id="GO:0008270">
    <property type="term" value="F:zinc ion binding"/>
    <property type="evidence" value="ECO:0007669"/>
    <property type="project" value="UniProtKB-KW"/>
</dbReference>
<evidence type="ECO:0000259" key="2">
    <source>
        <dbReference type="PROSITE" id="PS50089"/>
    </source>
</evidence>
<dbReference type="PROSITE" id="PS50089">
    <property type="entry name" value="ZF_RING_2"/>
    <property type="match status" value="1"/>
</dbReference>
<dbReference type="SMART" id="SM00184">
    <property type="entry name" value="RING"/>
    <property type="match status" value="1"/>
</dbReference>
<reference evidence="5" key="2">
    <citation type="submission" date="2020-04" db="EMBL/GenBank/DDBJ databases">
        <authorList>
            <consortium name="NCBI Genome Project"/>
        </authorList>
    </citation>
    <scope>NUCLEOTIDE SEQUENCE</scope>
    <source>
        <strain evidence="5">CBS 304.34</strain>
    </source>
</reference>
<gene>
    <name evidence="3 5" type="ORF">BDZ99DRAFT_560096</name>
</gene>
<evidence type="ECO:0000313" key="3">
    <source>
        <dbReference type="EMBL" id="KAF2811735.1"/>
    </source>
</evidence>
<name>A0A6A6YUU1_9PEZI</name>
<dbReference type="EMBL" id="MU003698">
    <property type="protein sequence ID" value="KAF2811735.1"/>
    <property type="molecule type" value="Genomic_DNA"/>
</dbReference>
<dbReference type="InterPro" id="IPR001841">
    <property type="entry name" value="Znf_RING"/>
</dbReference>
<organism evidence="3">
    <name type="scientific">Mytilinidion resinicola</name>
    <dbReference type="NCBI Taxonomy" id="574789"/>
    <lineage>
        <taxon>Eukaryota</taxon>
        <taxon>Fungi</taxon>
        <taxon>Dikarya</taxon>
        <taxon>Ascomycota</taxon>
        <taxon>Pezizomycotina</taxon>
        <taxon>Dothideomycetes</taxon>
        <taxon>Pleosporomycetidae</taxon>
        <taxon>Mytilinidiales</taxon>
        <taxon>Mytilinidiaceae</taxon>
        <taxon>Mytilinidion</taxon>
    </lineage>
</organism>
<feature type="domain" description="RING-type" evidence="2">
    <location>
        <begin position="148"/>
        <end position="195"/>
    </location>
</feature>
<dbReference type="Gene3D" id="3.30.40.10">
    <property type="entry name" value="Zinc/RING finger domain, C3HC4 (zinc finger)"/>
    <property type="match status" value="1"/>
</dbReference>